<organism evidence="2 3">
    <name type="scientific">Streptomyces rimosus subsp. rimosus</name>
    <dbReference type="NCBI Taxonomy" id="132474"/>
    <lineage>
        <taxon>Bacteria</taxon>
        <taxon>Bacillati</taxon>
        <taxon>Actinomycetota</taxon>
        <taxon>Actinomycetes</taxon>
        <taxon>Kitasatosporales</taxon>
        <taxon>Streptomycetaceae</taxon>
        <taxon>Streptomyces</taxon>
    </lineage>
</organism>
<dbReference type="Gene3D" id="1.25.40.10">
    <property type="entry name" value="Tetratricopeptide repeat domain"/>
    <property type="match status" value="1"/>
</dbReference>
<keyword evidence="3" id="KW-1185">Reference proteome</keyword>
<gene>
    <name evidence="2" type="ORF">SRIMR7_19500</name>
</gene>
<dbReference type="Proteomes" id="UP000829494">
    <property type="component" value="Chromosome"/>
</dbReference>
<evidence type="ECO:0000313" key="2">
    <source>
        <dbReference type="EMBL" id="UNZ04347.1"/>
    </source>
</evidence>
<evidence type="ECO:0000313" key="3">
    <source>
        <dbReference type="Proteomes" id="UP000829494"/>
    </source>
</evidence>
<evidence type="ECO:0008006" key="4">
    <source>
        <dbReference type="Google" id="ProtNLM"/>
    </source>
</evidence>
<feature type="region of interest" description="Disordered" evidence="1">
    <location>
        <begin position="148"/>
        <end position="169"/>
    </location>
</feature>
<sequence length="247" mass="27231">MKRSEGREVVDPDNHVVRLCVRGMGAEARGEEDEARRLFLRAWEDASDDYEACVAAHYVARHQATPEDTLRWNQECLDRADRVGDERVRGFYASLYVNMGRAHRELGDMARAHAYFVRAAERVRDLPEGEYGVWNRFAIAEGLRETAGPSAAGDASGCREGTEPVSESPTGLLSGLLARLCARNELKALGLILPAYLGDLGTEEDRVRLRSALHMVHAARWLPADEQAVLGTAIAALAEEDRMSVAG</sequence>
<proteinExistence type="predicted"/>
<protein>
    <recommendedName>
        <fullName evidence="4">Tetratricopeptide repeat protein</fullName>
    </recommendedName>
</protein>
<dbReference type="SUPFAM" id="SSF48452">
    <property type="entry name" value="TPR-like"/>
    <property type="match status" value="1"/>
</dbReference>
<dbReference type="EMBL" id="CP094298">
    <property type="protein sequence ID" value="UNZ04347.1"/>
    <property type="molecule type" value="Genomic_DNA"/>
</dbReference>
<name>A0ABY3Z491_STRRM</name>
<dbReference type="InterPro" id="IPR011990">
    <property type="entry name" value="TPR-like_helical_dom_sf"/>
</dbReference>
<accession>A0ABY3Z491</accession>
<reference evidence="2 3" key="1">
    <citation type="submission" date="2022-03" db="EMBL/GenBank/DDBJ databases">
        <title>Complete genome of Streptomyces rimosus ssp. rimosus R7 (=ATCC 10970).</title>
        <authorList>
            <person name="Beganovic S."/>
            <person name="Ruckert C."/>
            <person name="Busche T."/>
            <person name="Kalinowski J."/>
            <person name="Wittmann C."/>
        </authorList>
    </citation>
    <scope>NUCLEOTIDE SEQUENCE [LARGE SCALE GENOMIC DNA]</scope>
    <source>
        <strain evidence="2 3">R7</strain>
    </source>
</reference>
<evidence type="ECO:0000256" key="1">
    <source>
        <dbReference type="SAM" id="MobiDB-lite"/>
    </source>
</evidence>